<dbReference type="AlphaFoldDB" id="A0AAN6YRK7"/>
<evidence type="ECO:0000313" key="1">
    <source>
        <dbReference type="EMBL" id="KAK4111758.1"/>
    </source>
</evidence>
<dbReference type="Proteomes" id="UP001302812">
    <property type="component" value="Unassembled WGS sequence"/>
</dbReference>
<proteinExistence type="predicted"/>
<evidence type="ECO:0000313" key="2">
    <source>
        <dbReference type="Proteomes" id="UP001302812"/>
    </source>
</evidence>
<reference evidence="1" key="1">
    <citation type="journal article" date="2023" name="Mol. Phylogenet. Evol.">
        <title>Genome-scale phylogeny and comparative genomics of the fungal order Sordariales.</title>
        <authorList>
            <person name="Hensen N."/>
            <person name="Bonometti L."/>
            <person name="Westerberg I."/>
            <person name="Brannstrom I.O."/>
            <person name="Guillou S."/>
            <person name="Cros-Aarteil S."/>
            <person name="Calhoun S."/>
            <person name="Haridas S."/>
            <person name="Kuo A."/>
            <person name="Mondo S."/>
            <person name="Pangilinan J."/>
            <person name="Riley R."/>
            <person name="LaButti K."/>
            <person name="Andreopoulos B."/>
            <person name="Lipzen A."/>
            <person name="Chen C."/>
            <person name="Yan M."/>
            <person name="Daum C."/>
            <person name="Ng V."/>
            <person name="Clum A."/>
            <person name="Steindorff A."/>
            <person name="Ohm R.A."/>
            <person name="Martin F."/>
            <person name="Silar P."/>
            <person name="Natvig D.O."/>
            <person name="Lalanne C."/>
            <person name="Gautier V."/>
            <person name="Ament-Velasquez S.L."/>
            <person name="Kruys A."/>
            <person name="Hutchinson M.I."/>
            <person name="Powell A.J."/>
            <person name="Barry K."/>
            <person name="Miller A.N."/>
            <person name="Grigoriev I.V."/>
            <person name="Debuchy R."/>
            <person name="Gladieux P."/>
            <person name="Hiltunen Thoren M."/>
            <person name="Johannesson H."/>
        </authorList>
    </citation>
    <scope>NUCLEOTIDE SEQUENCE</scope>
    <source>
        <strain evidence="1">CBS 508.74</strain>
    </source>
</reference>
<sequence>MASPIIKPPFGPEIVSCSGAKKYLSQEEDNWSKTFSDEISDPGNAHPVFSFWLLDTQAFGKTDEDFVRTWEDGKWTGWDFEKGMEPDVKKHWPQLGVFHLTPE</sequence>
<dbReference type="EMBL" id="MU853345">
    <property type="protein sequence ID" value="KAK4111758.1"/>
    <property type="molecule type" value="Genomic_DNA"/>
</dbReference>
<name>A0AAN6YRK7_9PEZI</name>
<reference evidence="1" key="2">
    <citation type="submission" date="2023-05" db="EMBL/GenBank/DDBJ databases">
        <authorList>
            <consortium name="Lawrence Berkeley National Laboratory"/>
            <person name="Steindorff A."/>
            <person name="Hensen N."/>
            <person name="Bonometti L."/>
            <person name="Westerberg I."/>
            <person name="Brannstrom I.O."/>
            <person name="Guillou S."/>
            <person name="Cros-Aarteil S."/>
            <person name="Calhoun S."/>
            <person name="Haridas S."/>
            <person name="Kuo A."/>
            <person name="Mondo S."/>
            <person name="Pangilinan J."/>
            <person name="Riley R."/>
            <person name="Labutti K."/>
            <person name="Andreopoulos B."/>
            <person name="Lipzen A."/>
            <person name="Chen C."/>
            <person name="Yanf M."/>
            <person name="Daum C."/>
            <person name="Ng V."/>
            <person name="Clum A."/>
            <person name="Ohm R."/>
            <person name="Martin F."/>
            <person name="Silar P."/>
            <person name="Natvig D."/>
            <person name="Lalanne C."/>
            <person name="Gautier V."/>
            <person name="Ament-Velasquez S.L."/>
            <person name="Kruys A."/>
            <person name="Hutchinson M.I."/>
            <person name="Powell A.J."/>
            <person name="Barry K."/>
            <person name="Miller A.N."/>
            <person name="Grigoriev I.V."/>
            <person name="Debuchy R."/>
            <person name="Gladieux P."/>
            <person name="Thoren M.H."/>
            <person name="Johannesson H."/>
        </authorList>
    </citation>
    <scope>NUCLEOTIDE SEQUENCE</scope>
    <source>
        <strain evidence="1">CBS 508.74</strain>
    </source>
</reference>
<comment type="caution">
    <text evidence="1">The sequence shown here is derived from an EMBL/GenBank/DDBJ whole genome shotgun (WGS) entry which is preliminary data.</text>
</comment>
<protein>
    <submittedName>
        <fullName evidence="1">Uncharacterized protein</fullName>
    </submittedName>
</protein>
<accession>A0AAN6YRK7</accession>
<keyword evidence="2" id="KW-1185">Reference proteome</keyword>
<gene>
    <name evidence="1" type="ORF">N656DRAFT_780495</name>
</gene>
<organism evidence="1 2">
    <name type="scientific">Canariomyces notabilis</name>
    <dbReference type="NCBI Taxonomy" id="2074819"/>
    <lineage>
        <taxon>Eukaryota</taxon>
        <taxon>Fungi</taxon>
        <taxon>Dikarya</taxon>
        <taxon>Ascomycota</taxon>
        <taxon>Pezizomycotina</taxon>
        <taxon>Sordariomycetes</taxon>
        <taxon>Sordariomycetidae</taxon>
        <taxon>Sordariales</taxon>
        <taxon>Chaetomiaceae</taxon>
        <taxon>Canariomyces</taxon>
    </lineage>
</organism>
<dbReference type="RefSeq" id="XP_064669328.1">
    <property type="nucleotide sequence ID" value="XM_064815389.1"/>
</dbReference>
<dbReference type="GeneID" id="89939514"/>